<sequence>MLTFRGLAMFASDFSLLTPGAGLPALHFLLEAVNWISGSAHTEVISFEKFQLLLVMLAVLPLAPPNASPWASWIGESETSSQTGSRLLVEPLTTFFKRLAGSPALVRVTAESNIVSDDSANDSGPAPAASNPQSLFVLAVSSDDTPPNNQE</sequence>
<accession>A0A6G0PNR0</accession>
<dbReference type="EMBL" id="QXGC01000077">
    <property type="protein sequence ID" value="KAE9251081.1"/>
    <property type="molecule type" value="Genomic_DNA"/>
</dbReference>
<comment type="caution">
    <text evidence="2">The sequence shown here is derived from an EMBL/GenBank/DDBJ whole genome shotgun (WGS) entry which is preliminary data.</text>
</comment>
<feature type="region of interest" description="Disordered" evidence="1">
    <location>
        <begin position="116"/>
        <end position="151"/>
    </location>
</feature>
<name>A0A6G0PNR0_9STRA</name>
<organism evidence="2 3">
    <name type="scientific">Phytophthora fragariae</name>
    <dbReference type="NCBI Taxonomy" id="53985"/>
    <lineage>
        <taxon>Eukaryota</taxon>
        <taxon>Sar</taxon>
        <taxon>Stramenopiles</taxon>
        <taxon>Oomycota</taxon>
        <taxon>Peronosporomycetes</taxon>
        <taxon>Peronosporales</taxon>
        <taxon>Peronosporaceae</taxon>
        <taxon>Phytophthora</taxon>
    </lineage>
</organism>
<evidence type="ECO:0000256" key="1">
    <source>
        <dbReference type="SAM" id="MobiDB-lite"/>
    </source>
</evidence>
<dbReference type="Proteomes" id="UP000476176">
    <property type="component" value="Unassembled WGS sequence"/>
</dbReference>
<proteinExistence type="predicted"/>
<feature type="compositionally biased region" description="Polar residues" evidence="1">
    <location>
        <begin position="142"/>
        <end position="151"/>
    </location>
</feature>
<reference evidence="2 3" key="1">
    <citation type="submission" date="2018-09" db="EMBL/GenBank/DDBJ databases">
        <title>Genomic investigation of the strawberry pathogen Phytophthora fragariae indicates pathogenicity is determined by transcriptional variation in three key races.</title>
        <authorList>
            <person name="Adams T.M."/>
            <person name="Armitage A.D."/>
            <person name="Sobczyk M.K."/>
            <person name="Bates H.J."/>
            <person name="Dunwell J.M."/>
            <person name="Nellist C.F."/>
            <person name="Harrison R.J."/>
        </authorList>
    </citation>
    <scope>NUCLEOTIDE SEQUENCE [LARGE SCALE GENOMIC DNA]</scope>
    <source>
        <strain evidence="2 3">BC-23</strain>
    </source>
</reference>
<protein>
    <submittedName>
        <fullName evidence="2">Uncharacterized protein</fullName>
    </submittedName>
</protein>
<evidence type="ECO:0000313" key="3">
    <source>
        <dbReference type="Proteomes" id="UP000476176"/>
    </source>
</evidence>
<dbReference type="AlphaFoldDB" id="A0A6G0PNR0"/>
<evidence type="ECO:0000313" key="2">
    <source>
        <dbReference type="EMBL" id="KAE9251081.1"/>
    </source>
</evidence>
<gene>
    <name evidence="2" type="ORF">PF004_g2651</name>
</gene>